<dbReference type="PANTHER" id="PTHR43390">
    <property type="entry name" value="SIGNAL PEPTIDASE I"/>
    <property type="match status" value="1"/>
</dbReference>
<proteinExistence type="predicted"/>
<evidence type="ECO:0000313" key="6">
    <source>
        <dbReference type="EMBL" id="JAT52914.1"/>
    </source>
</evidence>
<gene>
    <name evidence="6" type="primary">TPP2_7</name>
    <name evidence="6" type="ORF">g.109325</name>
</gene>
<feature type="active site" evidence="3">
    <location>
        <position position="361"/>
    </location>
</feature>
<evidence type="ECO:0000256" key="2">
    <source>
        <dbReference type="ARBA" id="ARBA00022801"/>
    </source>
</evidence>
<name>A0A1D1YE73_9ARAE</name>
<keyword evidence="1" id="KW-0645">Protease</keyword>
<dbReference type="GO" id="GO:0010027">
    <property type="term" value="P:thylakoid membrane organization"/>
    <property type="evidence" value="ECO:0007669"/>
    <property type="project" value="TreeGrafter"/>
</dbReference>
<dbReference type="GO" id="GO:0004252">
    <property type="term" value="F:serine-type endopeptidase activity"/>
    <property type="evidence" value="ECO:0007669"/>
    <property type="project" value="InterPro"/>
</dbReference>
<feature type="compositionally biased region" description="Pro residues" evidence="4">
    <location>
        <begin position="117"/>
        <end position="127"/>
    </location>
</feature>
<feature type="region of interest" description="Disordered" evidence="4">
    <location>
        <begin position="97"/>
        <end position="136"/>
    </location>
</feature>
<dbReference type="PROSITE" id="PS00501">
    <property type="entry name" value="SPASE_I_1"/>
    <property type="match status" value="1"/>
</dbReference>
<feature type="non-terminal residue" evidence="6">
    <location>
        <position position="364"/>
    </location>
</feature>
<dbReference type="Gene3D" id="2.10.109.10">
    <property type="entry name" value="Umud Fragment, subunit A"/>
    <property type="match status" value="1"/>
</dbReference>
<dbReference type="PANTHER" id="PTHR43390:SF2">
    <property type="entry name" value="THYLAKOIDAL PROCESSING PEPTIDASE 2, CHLOROPLASTIC-RELATED"/>
    <property type="match status" value="1"/>
</dbReference>
<dbReference type="GO" id="GO:0009535">
    <property type="term" value="C:chloroplast thylakoid membrane"/>
    <property type="evidence" value="ECO:0007669"/>
    <property type="project" value="TreeGrafter"/>
</dbReference>
<evidence type="ECO:0000256" key="4">
    <source>
        <dbReference type="SAM" id="MobiDB-lite"/>
    </source>
</evidence>
<dbReference type="InterPro" id="IPR019756">
    <property type="entry name" value="Pept_S26A_signal_pept_1_Ser-AS"/>
</dbReference>
<organism evidence="6">
    <name type="scientific">Anthurium amnicola</name>
    <dbReference type="NCBI Taxonomy" id="1678845"/>
    <lineage>
        <taxon>Eukaryota</taxon>
        <taxon>Viridiplantae</taxon>
        <taxon>Streptophyta</taxon>
        <taxon>Embryophyta</taxon>
        <taxon>Tracheophyta</taxon>
        <taxon>Spermatophyta</taxon>
        <taxon>Magnoliopsida</taxon>
        <taxon>Liliopsida</taxon>
        <taxon>Araceae</taxon>
        <taxon>Pothoideae</taxon>
        <taxon>Potheae</taxon>
        <taxon>Anthurium</taxon>
    </lineage>
</organism>
<evidence type="ECO:0000256" key="3">
    <source>
        <dbReference type="PIRSR" id="PIRSR600223-1"/>
    </source>
</evidence>
<dbReference type="GO" id="GO:0006465">
    <property type="term" value="P:signal peptide processing"/>
    <property type="evidence" value="ECO:0007669"/>
    <property type="project" value="InterPro"/>
</dbReference>
<feature type="domain" description="Peptidase S26" evidence="5">
    <location>
        <begin position="285"/>
        <end position="364"/>
    </location>
</feature>
<dbReference type="CDD" id="cd06530">
    <property type="entry name" value="S26_SPase_I"/>
    <property type="match status" value="1"/>
</dbReference>
<dbReference type="Pfam" id="PF10502">
    <property type="entry name" value="Peptidase_S26"/>
    <property type="match status" value="1"/>
</dbReference>
<dbReference type="InterPro" id="IPR000223">
    <property type="entry name" value="Pept_S26A_signal_pept_1"/>
</dbReference>
<evidence type="ECO:0000256" key="1">
    <source>
        <dbReference type="ARBA" id="ARBA00022670"/>
    </source>
</evidence>
<dbReference type="InterPro" id="IPR019533">
    <property type="entry name" value="Peptidase_S26"/>
</dbReference>
<sequence>MAIRVTLSLSGYLAHNIASSAGIRCGGSCRLLQESAGRSSSRFLLSAQGATAADPSACGDFLGRDRRSSSFSSEFGDRRSADRRSSCAFRRSAAGDRWSTPHVTSSRASDHRHRPPLAAPAPSGPGHPKPKAHLSSRSYYSVSTGYPGDCKAGRVKPSLTVGVLSVISSSGGSRTVAGVGALGISSSPVLGLKRTSLLAFLQGSKWLPCSEFFQGSVKRAVADEATDKTVSSPSGGSNGGAWEAPFSNSSRDSSSDENMAALCEKPCEKGGWLNRWISSCSPETKTAFAAVAVPLLYGSRLAEPRAIPSKSMYPTFDVGDRILAEKVSYLFRSPDVADIVIFRAPPALQESGFSSGDVFIKRVV</sequence>
<accession>A0A1D1YE73</accession>
<dbReference type="AlphaFoldDB" id="A0A1D1YE73"/>
<feature type="region of interest" description="Disordered" evidence="4">
    <location>
        <begin position="225"/>
        <end position="257"/>
    </location>
</feature>
<dbReference type="EMBL" id="GDJX01015022">
    <property type="protein sequence ID" value="JAT52914.1"/>
    <property type="molecule type" value="Transcribed_RNA"/>
</dbReference>
<keyword evidence="2" id="KW-0378">Hydrolase</keyword>
<dbReference type="InterPro" id="IPR036286">
    <property type="entry name" value="LexA/Signal_pep-like_sf"/>
</dbReference>
<reference evidence="6" key="1">
    <citation type="submission" date="2015-07" db="EMBL/GenBank/DDBJ databases">
        <title>Transcriptome Assembly of Anthurium amnicola.</title>
        <authorList>
            <person name="Suzuki J."/>
        </authorList>
    </citation>
    <scope>NUCLEOTIDE SEQUENCE</scope>
</reference>
<dbReference type="SUPFAM" id="SSF51306">
    <property type="entry name" value="LexA/Signal peptidase"/>
    <property type="match status" value="1"/>
</dbReference>
<evidence type="ECO:0000259" key="5">
    <source>
        <dbReference type="Pfam" id="PF10502"/>
    </source>
</evidence>
<feature type="active site" evidence="3">
    <location>
        <position position="311"/>
    </location>
</feature>
<protein>
    <submittedName>
        <fullName evidence="6">Putative thylakoidal processing peptidase 2, chloroplastic</fullName>
    </submittedName>
</protein>